<evidence type="ECO:0000256" key="4">
    <source>
        <dbReference type="ARBA" id="ARBA00023015"/>
    </source>
</evidence>
<reference evidence="9" key="1">
    <citation type="journal article" date="2020" name="Stud. Mycol.">
        <title>101 Dothideomycetes genomes: a test case for predicting lifestyles and emergence of pathogens.</title>
        <authorList>
            <person name="Haridas S."/>
            <person name="Albert R."/>
            <person name="Binder M."/>
            <person name="Bloem J."/>
            <person name="Labutti K."/>
            <person name="Salamov A."/>
            <person name="Andreopoulos B."/>
            <person name="Baker S."/>
            <person name="Barry K."/>
            <person name="Bills G."/>
            <person name="Bluhm B."/>
            <person name="Cannon C."/>
            <person name="Castanera R."/>
            <person name="Culley D."/>
            <person name="Daum C."/>
            <person name="Ezra D."/>
            <person name="Gonzalez J."/>
            <person name="Henrissat B."/>
            <person name="Kuo A."/>
            <person name="Liang C."/>
            <person name="Lipzen A."/>
            <person name="Lutzoni F."/>
            <person name="Magnuson J."/>
            <person name="Mondo S."/>
            <person name="Nolan M."/>
            <person name="Ohm R."/>
            <person name="Pangilinan J."/>
            <person name="Park H.-J."/>
            <person name="Ramirez L."/>
            <person name="Alfaro M."/>
            <person name="Sun H."/>
            <person name="Tritt A."/>
            <person name="Yoshinaga Y."/>
            <person name="Zwiers L.-H."/>
            <person name="Turgeon B."/>
            <person name="Goodwin S."/>
            <person name="Spatafora J."/>
            <person name="Crous P."/>
            <person name="Grigoriev I."/>
        </authorList>
    </citation>
    <scope>NUCLEOTIDE SEQUENCE</scope>
    <source>
        <strain evidence="9">CBS 121410</strain>
    </source>
</reference>
<comment type="subcellular location">
    <subcellularLocation>
        <location evidence="1">Nucleus</location>
    </subcellularLocation>
</comment>
<gene>
    <name evidence="9" type="ORF">K490DRAFT_5089</name>
</gene>
<dbReference type="InterPro" id="IPR036864">
    <property type="entry name" value="Zn2-C6_fun-type_DNA-bd_sf"/>
</dbReference>
<evidence type="ECO:0000256" key="2">
    <source>
        <dbReference type="ARBA" id="ARBA00022723"/>
    </source>
</evidence>
<dbReference type="CDD" id="cd12148">
    <property type="entry name" value="fungal_TF_MHR"/>
    <property type="match status" value="1"/>
</dbReference>
<evidence type="ECO:0000256" key="6">
    <source>
        <dbReference type="ARBA" id="ARBA00023163"/>
    </source>
</evidence>
<dbReference type="Gene3D" id="4.10.240.10">
    <property type="entry name" value="Zn(2)-C6 fungal-type DNA-binding domain"/>
    <property type="match status" value="1"/>
</dbReference>
<feature type="non-terminal residue" evidence="9">
    <location>
        <position position="1"/>
    </location>
</feature>
<dbReference type="AlphaFoldDB" id="A0A9P4HXN9"/>
<proteinExistence type="predicted"/>
<dbReference type="GO" id="GO:0008270">
    <property type="term" value="F:zinc ion binding"/>
    <property type="evidence" value="ECO:0007669"/>
    <property type="project" value="InterPro"/>
</dbReference>
<keyword evidence="3" id="KW-0862">Zinc</keyword>
<feature type="domain" description="Zn(2)-C6 fungal-type" evidence="8">
    <location>
        <begin position="7"/>
        <end position="36"/>
    </location>
</feature>
<keyword evidence="6" id="KW-0804">Transcription</keyword>
<evidence type="ECO:0000256" key="3">
    <source>
        <dbReference type="ARBA" id="ARBA00022833"/>
    </source>
</evidence>
<keyword evidence="10" id="KW-1185">Reference proteome</keyword>
<comment type="caution">
    <text evidence="9">The sequence shown here is derived from an EMBL/GenBank/DDBJ whole genome shotgun (WGS) entry which is preliminary data.</text>
</comment>
<dbReference type="GO" id="GO:0006351">
    <property type="term" value="P:DNA-templated transcription"/>
    <property type="evidence" value="ECO:0007669"/>
    <property type="project" value="InterPro"/>
</dbReference>
<evidence type="ECO:0000256" key="7">
    <source>
        <dbReference type="ARBA" id="ARBA00023242"/>
    </source>
</evidence>
<dbReference type="SUPFAM" id="SSF57701">
    <property type="entry name" value="Zn2/Cys6 DNA-binding domain"/>
    <property type="match status" value="1"/>
</dbReference>
<evidence type="ECO:0000313" key="9">
    <source>
        <dbReference type="EMBL" id="KAF2088376.1"/>
    </source>
</evidence>
<dbReference type="Pfam" id="PF04082">
    <property type="entry name" value="Fungal_trans"/>
    <property type="match status" value="1"/>
</dbReference>
<dbReference type="InterPro" id="IPR007219">
    <property type="entry name" value="XnlR_reg_dom"/>
</dbReference>
<feature type="non-terminal residue" evidence="9">
    <location>
        <position position="560"/>
    </location>
</feature>
<dbReference type="GO" id="GO:0000981">
    <property type="term" value="F:DNA-binding transcription factor activity, RNA polymerase II-specific"/>
    <property type="evidence" value="ECO:0007669"/>
    <property type="project" value="InterPro"/>
</dbReference>
<dbReference type="SMART" id="SM00066">
    <property type="entry name" value="GAL4"/>
    <property type="match status" value="1"/>
</dbReference>
<dbReference type="InterPro" id="IPR001138">
    <property type="entry name" value="Zn2Cys6_DnaBD"/>
</dbReference>
<protein>
    <recommendedName>
        <fullName evidence="8">Zn(2)-C6 fungal-type domain-containing protein</fullName>
    </recommendedName>
</protein>
<dbReference type="Proteomes" id="UP000799776">
    <property type="component" value="Unassembled WGS sequence"/>
</dbReference>
<evidence type="ECO:0000256" key="1">
    <source>
        <dbReference type="ARBA" id="ARBA00004123"/>
    </source>
</evidence>
<accession>A0A9P4HXN9</accession>
<name>A0A9P4HXN9_9PEZI</name>
<dbReference type="SMART" id="SM00906">
    <property type="entry name" value="Fungal_trans"/>
    <property type="match status" value="1"/>
</dbReference>
<dbReference type="PROSITE" id="PS00463">
    <property type="entry name" value="ZN2_CY6_FUNGAL_1"/>
    <property type="match status" value="1"/>
</dbReference>
<organism evidence="9 10">
    <name type="scientific">Saccharata proteae CBS 121410</name>
    <dbReference type="NCBI Taxonomy" id="1314787"/>
    <lineage>
        <taxon>Eukaryota</taxon>
        <taxon>Fungi</taxon>
        <taxon>Dikarya</taxon>
        <taxon>Ascomycota</taxon>
        <taxon>Pezizomycotina</taxon>
        <taxon>Dothideomycetes</taxon>
        <taxon>Dothideomycetes incertae sedis</taxon>
        <taxon>Botryosphaeriales</taxon>
        <taxon>Saccharataceae</taxon>
        <taxon>Saccharata</taxon>
    </lineage>
</organism>
<dbReference type="OrthoDB" id="2399539at2759"/>
<dbReference type="EMBL" id="ML978717">
    <property type="protein sequence ID" value="KAF2088376.1"/>
    <property type="molecule type" value="Genomic_DNA"/>
</dbReference>
<keyword evidence="4" id="KW-0805">Transcription regulation</keyword>
<dbReference type="Pfam" id="PF00172">
    <property type="entry name" value="Zn_clus"/>
    <property type="match status" value="1"/>
</dbReference>
<evidence type="ECO:0000256" key="5">
    <source>
        <dbReference type="ARBA" id="ARBA00023125"/>
    </source>
</evidence>
<evidence type="ECO:0000259" key="8">
    <source>
        <dbReference type="PROSITE" id="PS50048"/>
    </source>
</evidence>
<dbReference type="GO" id="GO:0043565">
    <property type="term" value="F:sequence-specific DNA binding"/>
    <property type="evidence" value="ECO:0007669"/>
    <property type="project" value="TreeGrafter"/>
</dbReference>
<dbReference type="CDD" id="cd14723">
    <property type="entry name" value="ZIP_Ppr1"/>
    <property type="match status" value="1"/>
</dbReference>
<keyword evidence="2" id="KW-0479">Metal-binding</keyword>
<dbReference type="GO" id="GO:0045944">
    <property type="term" value="P:positive regulation of transcription by RNA polymerase II"/>
    <property type="evidence" value="ECO:0007669"/>
    <property type="project" value="TreeGrafter"/>
</dbReference>
<dbReference type="CDD" id="cd00067">
    <property type="entry name" value="GAL4"/>
    <property type="match status" value="1"/>
</dbReference>
<dbReference type="PROSITE" id="PS50048">
    <property type="entry name" value="ZN2_CY6_FUNGAL_2"/>
    <property type="match status" value="1"/>
</dbReference>
<dbReference type="PANTHER" id="PTHR47782:SF2">
    <property type="entry name" value="TRANSCRIPTION FACTOR, PUTATIVE (AFU_ORTHOLOGUE AFUA_4G12570)-RELATED"/>
    <property type="match status" value="1"/>
</dbReference>
<keyword evidence="5" id="KW-0238">DNA-binding</keyword>
<sequence>NHRVTKACSRCRHRKARCDLKYPTCGGCASAKVPCVGYDSVQRRERPRSTVAHLEDKVAALEIELSRLKSEERVDSSGLVKTSITSLTETLASTIAGEPVSRTQHSLATTTKTRLTEFHSPLHLSPSPLPLFNDDEAPQELSEQTKSFSTISLIPRQVVDIMLSNYTEIYLPQSPYIEVSQLHSACERIFSDDSRSATSFDVFIVATALAISSTTLMRHDEERATAAALEFWNTAREKLAQIPQDQPCNQLQALLLVTHYGFVNPEAVNVWATSGAAFRLALKMGLHRELPATEQEILDQSTLDLRRKLFWAAYTVDAAVHFVIGKAFTFPRSAVTAQYPVSIFGDTAAAAPEASPVIHTWPLRQLEAESSRVISKIGPHCSTKLSIPVELWRTQAIQRIESWYALTHTSSDGRLGEKIEFRDIMYHTNLFRFNCPSPQFPEPSVEMRKRCLHSIIALASIYTRTSRVGKLFYIWHAAHQLFECGVCLVETVLESVRSSSCGGPSVISDFDGSVLAKTVRTIPRLLQKISHRWSPVGRHAKFLEDCSPPVLDCLEYWARG</sequence>
<keyword evidence="7" id="KW-0539">Nucleus</keyword>
<dbReference type="InterPro" id="IPR052202">
    <property type="entry name" value="Yeast_MetPath_Reg"/>
</dbReference>
<dbReference type="GO" id="GO:0005634">
    <property type="term" value="C:nucleus"/>
    <property type="evidence" value="ECO:0007669"/>
    <property type="project" value="UniProtKB-SubCell"/>
</dbReference>
<evidence type="ECO:0000313" key="10">
    <source>
        <dbReference type="Proteomes" id="UP000799776"/>
    </source>
</evidence>
<dbReference type="PANTHER" id="PTHR47782">
    <property type="entry name" value="ZN(II)2CYS6 TRANSCRIPTION FACTOR (EUROFUNG)-RELATED"/>
    <property type="match status" value="1"/>
</dbReference>